<evidence type="ECO:0000256" key="3">
    <source>
        <dbReference type="ARBA" id="ARBA00023125"/>
    </source>
</evidence>
<comment type="subcellular location">
    <subcellularLocation>
        <location evidence="1">Nucleus</location>
    </subcellularLocation>
</comment>
<dbReference type="GO" id="GO:0046983">
    <property type="term" value="F:protein dimerization activity"/>
    <property type="evidence" value="ECO:0007669"/>
    <property type="project" value="InterPro"/>
</dbReference>
<evidence type="ECO:0000256" key="1">
    <source>
        <dbReference type="ARBA" id="ARBA00004123"/>
    </source>
</evidence>
<proteinExistence type="inferred from homology"/>
<evidence type="ECO:0000256" key="10">
    <source>
        <dbReference type="SAM" id="MobiDB-lite"/>
    </source>
</evidence>
<protein>
    <recommendedName>
        <fullName evidence="9">MADS-box MEF2 type transcription factor MIG1</fullName>
    </recommendedName>
</protein>
<comment type="similarity">
    <text evidence="6">Belongs to the MEF2 family.</text>
</comment>
<dbReference type="STRING" id="708187.A0A1Q8REW8"/>
<feature type="compositionally biased region" description="Pro residues" evidence="10">
    <location>
        <begin position="268"/>
        <end position="291"/>
    </location>
</feature>
<dbReference type="SUPFAM" id="SSF55455">
    <property type="entry name" value="SRF-like"/>
    <property type="match status" value="1"/>
</dbReference>
<name>A0A1Q8REW8_9PEZI</name>
<dbReference type="GO" id="GO:0005634">
    <property type="term" value="C:nucleus"/>
    <property type="evidence" value="ECO:0007669"/>
    <property type="project" value="UniProtKB-SubCell"/>
</dbReference>
<dbReference type="EMBL" id="MPGH01000209">
    <property type="protein sequence ID" value="OLN82882.1"/>
    <property type="molecule type" value="Genomic_DNA"/>
</dbReference>
<dbReference type="CDD" id="cd00265">
    <property type="entry name" value="MADS_MEF2_like"/>
    <property type="match status" value="1"/>
</dbReference>
<dbReference type="Gene3D" id="3.40.1810.10">
    <property type="entry name" value="Transcription factor, MADS-box"/>
    <property type="match status" value="1"/>
</dbReference>
<dbReference type="PRINTS" id="PR00404">
    <property type="entry name" value="MADSDOMAIN"/>
</dbReference>
<comment type="caution">
    <text evidence="12">The sequence shown here is derived from an EMBL/GenBank/DDBJ whole genome shotgun (WGS) entry which is preliminary data.</text>
</comment>
<dbReference type="PROSITE" id="PS50066">
    <property type="entry name" value="MADS_BOX_2"/>
    <property type="match status" value="1"/>
</dbReference>
<dbReference type="InterPro" id="IPR002100">
    <property type="entry name" value="TF_MADSbox"/>
</dbReference>
<dbReference type="GO" id="GO:0045944">
    <property type="term" value="P:positive regulation of transcription by RNA polymerase II"/>
    <property type="evidence" value="ECO:0007669"/>
    <property type="project" value="InterPro"/>
</dbReference>
<evidence type="ECO:0000256" key="5">
    <source>
        <dbReference type="ARBA" id="ARBA00023242"/>
    </source>
</evidence>
<keyword evidence="4" id="KW-0804">Transcription</keyword>
<feature type="region of interest" description="Disordered" evidence="10">
    <location>
        <begin position="72"/>
        <end position="365"/>
    </location>
</feature>
<feature type="compositionally biased region" description="Acidic residues" evidence="10">
    <location>
        <begin position="88"/>
        <end position="97"/>
    </location>
</feature>
<evidence type="ECO:0000256" key="9">
    <source>
        <dbReference type="ARBA" id="ARBA00068022"/>
    </source>
</evidence>
<keyword evidence="2" id="KW-0805">Transcription regulation</keyword>
<keyword evidence="5" id="KW-0539">Nucleus</keyword>
<evidence type="ECO:0000313" key="13">
    <source>
        <dbReference type="Proteomes" id="UP000186583"/>
    </source>
</evidence>
<dbReference type="FunFam" id="3.40.1810.10:FF:000013">
    <property type="entry name" value="Transcription factor, MADS-box"/>
    <property type="match status" value="1"/>
</dbReference>
<gene>
    <name evidence="12" type="ORF">CCHL11_08419</name>
</gene>
<feature type="domain" description="MADS-box" evidence="11">
    <location>
        <begin position="1"/>
        <end position="61"/>
    </location>
</feature>
<dbReference type="GO" id="GO:0000981">
    <property type="term" value="F:DNA-binding transcription factor activity, RNA polymerase II-specific"/>
    <property type="evidence" value="ECO:0007669"/>
    <property type="project" value="TreeGrafter"/>
</dbReference>
<evidence type="ECO:0000313" key="12">
    <source>
        <dbReference type="EMBL" id="OLN82882.1"/>
    </source>
</evidence>
<dbReference type="Proteomes" id="UP000186583">
    <property type="component" value="Unassembled WGS sequence"/>
</dbReference>
<accession>A0A1Q8REW8</accession>
<dbReference type="InterPro" id="IPR033896">
    <property type="entry name" value="MEF2-like_N"/>
</dbReference>
<evidence type="ECO:0000256" key="8">
    <source>
        <dbReference type="ARBA" id="ARBA00065556"/>
    </source>
</evidence>
<dbReference type="OrthoDB" id="1898716at2759"/>
<evidence type="ECO:0000259" key="11">
    <source>
        <dbReference type="PROSITE" id="PS50066"/>
    </source>
</evidence>
<sequence>MGRRKIEIKAIKDDRNRSVTFLKRKGGLFKKAHELSVLCSVDVAVFIFGSNKKLYEYSSTDMREMITRYTYHGGPNEHKGPSDFNGGNDEDEDEDPEGTPPQETQMIPPQFQGQAPFPHMRHHTPSASPPIPNGMSFPQHPGHPIQRGHTPQPGMGSRPGSRQDIRRMGPNLGPQPVGPPGSQQPPVNGFAYMPNPAIYNPQNQPNMPPNMPHAMPQQHGPQYPSYPPNHQPPHMQQYMEDQRRSLPPNYPQQQGPQGSGPQVSRISPSPPQPPTQQLPPQPSQMSPPLPQPQQLEPQQPHPSPQLQQQQQQQPPPPPPPQSHEAMPAPMERRSESQERPQPPLLNTDSAIKKLPQRKQHSIFTPIDENRSILSQHLASFASEQNNNKWVNNIPPFTSTCEHSSP</sequence>
<organism evidence="12 13">
    <name type="scientific">Colletotrichum chlorophyti</name>
    <dbReference type="NCBI Taxonomy" id="708187"/>
    <lineage>
        <taxon>Eukaryota</taxon>
        <taxon>Fungi</taxon>
        <taxon>Dikarya</taxon>
        <taxon>Ascomycota</taxon>
        <taxon>Pezizomycotina</taxon>
        <taxon>Sordariomycetes</taxon>
        <taxon>Hypocreomycetidae</taxon>
        <taxon>Glomerellales</taxon>
        <taxon>Glomerellaceae</taxon>
        <taxon>Colletotrichum</taxon>
    </lineage>
</organism>
<dbReference type="GO" id="GO:0033554">
    <property type="term" value="P:cellular response to stress"/>
    <property type="evidence" value="ECO:0007669"/>
    <property type="project" value="UniProtKB-ARBA"/>
</dbReference>
<reference evidence="12 13" key="1">
    <citation type="submission" date="2016-11" db="EMBL/GenBank/DDBJ databases">
        <title>Draft Genome Assembly of Colletotrichum chlorophyti a pathogen of herbaceous plants.</title>
        <authorList>
            <person name="Gan P."/>
            <person name="Narusaka M."/>
            <person name="Tsushima A."/>
            <person name="Narusaka Y."/>
            <person name="Takano Y."/>
            <person name="Shirasu K."/>
        </authorList>
    </citation>
    <scope>NUCLEOTIDE SEQUENCE [LARGE SCALE GENOMIC DNA]</scope>
    <source>
        <strain evidence="12 13">NTL11</strain>
    </source>
</reference>
<dbReference type="PANTHER" id="PTHR11945:SF534">
    <property type="entry name" value="MYOCYTE-SPECIFIC ENHANCER FACTOR 2"/>
    <property type="match status" value="1"/>
</dbReference>
<comment type="function">
    <text evidence="7">Transcription factor acting downstream of the MPS1 MAP kinase (MAPK) cascade during conidiation and plant infection. Required for overcoming plant defense responses and the differentiation of secondary infectious hyphae in live plant cells.</text>
</comment>
<comment type="subunit">
    <text evidence="8">Interacts with MAPK MPS1.</text>
</comment>
<dbReference type="InterPro" id="IPR036879">
    <property type="entry name" value="TF_MADSbox_sf"/>
</dbReference>
<dbReference type="AlphaFoldDB" id="A0A1Q8REW8"/>
<feature type="compositionally biased region" description="Low complexity" evidence="10">
    <location>
        <begin position="251"/>
        <end position="262"/>
    </location>
</feature>
<evidence type="ECO:0000256" key="6">
    <source>
        <dbReference type="ARBA" id="ARBA00025805"/>
    </source>
</evidence>
<dbReference type="PANTHER" id="PTHR11945">
    <property type="entry name" value="MADS BOX PROTEIN"/>
    <property type="match status" value="1"/>
</dbReference>
<dbReference type="Pfam" id="PF00319">
    <property type="entry name" value="SRF-TF"/>
    <property type="match status" value="1"/>
</dbReference>
<dbReference type="GO" id="GO:0000978">
    <property type="term" value="F:RNA polymerase II cis-regulatory region sequence-specific DNA binding"/>
    <property type="evidence" value="ECO:0007669"/>
    <property type="project" value="TreeGrafter"/>
</dbReference>
<keyword evidence="13" id="KW-1185">Reference proteome</keyword>
<keyword evidence="3" id="KW-0238">DNA-binding</keyword>
<feature type="compositionally biased region" description="Low complexity" evidence="10">
    <location>
        <begin position="292"/>
        <end position="312"/>
    </location>
</feature>
<feature type="region of interest" description="Disordered" evidence="10">
    <location>
        <begin position="383"/>
        <end position="405"/>
    </location>
</feature>
<dbReference type="GO" id="GO:0008301">
    <property type="term" value="F:DNA binding, bending"/>
    <property type="evidence" value="ECO:0007669"/>
    <property type="project" value="UniProtKB-ARBA"/>
</dbReference>
<evidence type="ECO:0000256" key="2">
    <source>
        <dbReference type="ARBA" id="ARBA00023015"/>
    </source>
</evidence>
<evidence type="ECO:0000256" key="4">
    <source>
        <dbReference type="ARBA" id="ARBA00023163"/>
    </source>
</evidence>
<dbReference type="SMART" id="SM00432">
    <property type="entry name" value="MADS"/>
    <property type="match status" value="1"/>
</dbReference>
<evidence type="ECO:0000256" key="7">
    <source>
        <dbReference type="ARBA" id="ARBA00059910"/>
    </source>
</evidence>